<dbReference type="GO" id="GO:0016757">
    <property type="term" value="F:glycosyltransferase activity"/>
    <property type="evidence" value="ECO:0007669"/>
    <property type="project" value="UniProtKB-KW"/>
</dbReference>
<keyword evidence="10" id="KW-1185">Reference proteome</keyword>
<organism evidence="9 10">
    <name type="scientific">Desulfitobacterium metallireducens DSM 15288</name>
    <dbReference type="NCBI Taxonomy" id="871968"/>
    <lineage>
        <taxon>Bacteria</taxon>
        <taxon>Bacillati</taxon>
        <taxon>Bacillota</taxon>
        <taxon>Clostridia</taxon>
        <taxon>Eubacteriales</taxon>
        <taxon>Desulfitobacteriaceae</taxon>
        <taxon>Desulfitobacterium</taxon>
    </lineage>
</organism>
<dbReference type="InterPro" id="IPR050256">
    <property type="entry name" value="Glycosyltransferase_2"/>
</dbReference>
<name>W0EEV9_9FIRM</name>
<accession>W0EEV9</accession>
<proteinExistence type="predicted"/>
<evidence type="ECO:0000256" key="5">
    <source>
        <dbReference type="ARBA" id="ARBA00022985"/>
    </source>
</evidence>
<dbReference type="OrthoDB" id="9810303at2"/>
<evidence type="ECO:0000256" key="1">
    <source>
        <dbReference type="ARBA" id="ARBA00022475"/>
    </source>
</evidence>
<keyword evidence="4" id="KW-0812">Transmembrane</keyword>
<keyword evidence="7" id="KW-0472">Membrane</keyword>
<dbReference type="CDD" id="cd04179">
    <property type="entry name" value="DPM_DPG-synthase_like"/>
    <property type="match status" value="1"/>
</dbReference>
<sequence length="265" mass="30305">MIYEEIPGVPKFECEEYAPKRTKYCICIPIINEGNRIWDELQRAQRYQIDKASDIIICDGGSTDGCTESEQLKVLGVNTLLVKRDKGKQGAQLRMGMWWALQRGYDGIVTIDGNNKDSIEDIPRFLEKLEQGYDFIQGSRYIKGGHAVNTPIIRHLSVRLIHAPLISLTAKYHFTDTTNAFRAHSRKYLEHPEVQPFRDIFMTYELLAYLSVRATQLGLKVCELPVTRAYPKTGKTPTKISFLKGNSELMSILLKNLRGEYKPKC</sequence>
<dbReference type="GO" id="GO:0005886">
    <property type="term" value="C:plasma membrane"/>
    <property type="evidence" value="ECO:0007669"/>
    <property type="project" value="TreeGrafter"/>
</dbReference>
<dbReference type="RefSeq" id="WP_006718055.1">
    <property type="nucleotide sequence ID" value="NZ_CP007032.1"/>
</dbReference>
<keyword evidence="2" id="KW-0328">Glycosyltransferase</keyword>
<dbReference type="AlphaFoldDB" id="W0EEV9"/>
<dbReference type="EMBL" id="CP007032">
    <property type="protein sequence ID" value="AHF08063.1"/>
    <property type="molecule type" value="Genomic_DNA"/>
</dbReference>
<reference evidence="9 10" key="1">
    <citation type="submission" date="2013-12" db="EMBL/GenBank/DDBJ databases">
        <authorList>
            <consortium name="DOE Joint Genome Institute"/>
            <person name="Smidt H."/>
            <person name="Huntemann M."/>
            <person name="Han J."/>
            <person name="Chen A."/>
            <person name="Kyrpides N."/>
            <person name="Mavromatis K."/>
            <person name="Markowitz V."/>
            <person name="Palaniappan K."/>
            <person name="Ivanova N."/>
            <person name="Schaumberg A."/>
            <person name="Pati A."/>
            <person name="Liolios K."/>
            <person name="Nordberg H.P."/>
            <person name="Cantor M.N."/>
            <person name="Hua S.X."/>
            <person name="Woyke T."/>
        </authorList>
    </citation>
    <scope>NUCLEOTIDE SEQUENCE [LARGE SCALE GENOMIC DNA]</scope>
    <source>
        <strain evidence="10">DSM 15288</strain>
    </source>
</reference>
<evidence type="ECO:0000259" key="8">
    <source>
        <dbReference type="Pfam" id="PF00535"/>
    </source>
</evidence>
<evidence type="ECO:0000256" key="7">
    <source>
        <dbReference type="ARBA" id="ARBA00023136"/>
    </source>
</evidence>
<dbReference type="PANTHER" id="PTHR48090:SF3">
    <property type="entry name" value="UNDECAPRENYL-PHOSPHATE 4-DEOXY-4-FORMAMIDO-L-ARABINOSE TRANSFERASE"/>
    <property type="match status" value="1"/>
</dbReference>
<dbReference type="STRING" id="871968.DESME_14270"/>
<gene>
    <name evidence="9" type="ORF">DESME_14270</name>
</gene>
<dbReference type="GO" id="GO:0009103">
    <property type="term" value="P:lipopolysaccharide biosynthetic process"/>
    <property type="evidence" value="ECO:0007669"/>
    <property type="project" value="UniProtKB-KW"/>
</dbReference>
<evidence type="ECO:0000256" key="3">
    <source>
        <dbReference type="ARBA" id="ARBA00022679"/>
    </source>
</evidence>
<dbReference type="Proteomes" id="UP000010847">
    <property type="component" value="Chromosome"/>
</dbReference>
<feature type="domain" description="Glycosyltransferase 2-like" evidence="8">
    <location>
        <begin position="25"/>
        <end position="189"/>
    </location>
</feature>
<evidence type="ECO:0000256" key="6">
    <source>
        <dbReference type="ARBA" id="ARBA00022989"/>
    </source>
</evidence>
<dbReference type="PANTHER" id="PTHR48090">
    <property type="entry name" value="UNDECAPRENYL-PHOSPHATE 4-DEOXY-4-FORMAMIDO-L-ARABINOSE TRANSFERASE-RELATED"/>
    <property type="match status" value="1"/>
</dbReference>
<evidence type="ECO:0000256" key="4">
    <source>
        <dbReference type="ARBA" id="ARBA00022692"/>
    </source>
</evidence>
<evidence type="ECO:0000313" key="10">
    <source>
        <dbReference type="Proteomes" id="UP000010847"/>
    </source>
</evidence>
<protein>
    <submittedName>
        <fullName evidence="9">Glycosyl transferase family 2</fullName>
    </submittedName>
</protein>
<dbReference type="eggNOG" id="COG1216">
    <property type="taxonomic scope" value="Bacteria"/>
</dbReference>
<keyword evidence="5" id="KW-0448">Lipopolysaccharide biosynthesis</keyword>
<dbReference type="InterPro" id="IPR029044">
    <property type="entry name" value="Nucleotide-diphossugar_trans"/>
</dbReference>
<evidence type="ECO:0000313" key="9">
    <source>
        <dbReference type="EMBL" id="AHF08063.1"/>
    </source>
</evidence>
<keyword evidence="6" id="KW-1133">Transmembrane helix</keyword>
<dbReference type="Gene3D" id="3.90.550.10">
    <property type="entry name" value="Spore Coat Polysaccharide Biosynthesis Protein SpsA, Chain A"/>
    <property type="match status" value="1"/>
</dbReference>
<keyword evidence="3 9" id="KW-0808">Transferase</keyword>
<evidence type="ECO:0000256" key="2">
    <source>
        <dbReference type="ARBA" id="ARBA00022676"/>
    </source>
</evidence>
<dbReference type="SUPFAM" id="SSF53448">
    <property type="entry name" value="Nucleotide-diphospho-sugar transferases"/>
    <property type="match status" value="1"/>
</dbReference>
<dbReference type="InterPro" id="IPR001173">
    <property type="entry name" value="Glyco_trans_2-like"/>
</dbReference>
<dbReference type="HOGENOM" id="CLU_070050_0_0_9"/>
<dbReference type="KEGG" id="dmt:DESME_14270"/>
<keyword evidence="1" id="KW-1003">Cell membrane</keyword>
<dbReference type="Pfam" id="PF00535">
    <property type="entry name" value="Glycos_transf_2"/>
    <property type="match status" value="1"/>
</dbReference>